<keyword evidence="11" id="KW-1185">Reference proteome</keyword>
<evidence type="ECO:0000313" key="10">
    <source>
        <dbReference type="EMBL" id="SEA45621.1"/>
    </source>
</evidence>
<keyword evidence="3" id="KW-0136">Cellulose degradation</keyword>
<comment type="similarity">
    <text evidence="1 7">Belongs to the glycosyl hydrolase 5 (cellulase A) family.</text>
</comment>
<evidence type="ECO:0000256" key="7">
    <source>
        <dbReference type="RuleBase" id="RU361153"/>
    </source>
</evidence>
<keyword evidence="2 7" id="KW-0378">Hydrolase</keyword>
<sequence length="414" mass="47569">MTAILKHLTLSLAVLCCAACADRADGPTDFIRTDGVNLVDGNGERFEIRGTNLGHWLNPEGYLFQFPKSANSPHRIHEGLCQLVGPAYMERFWRTFRENYITREDIDYIASTGATTVRLPFHYKLFTGEEYLGLHDPEEGFALVDRVVEWCRDAGLRLILDMHDCPGGQTGDNIDDSYGYPWLFRSPEMQERFIAVWRGIAARYADEPTILGYDLMNEPIAHYFEDKEELNAELQPLMIRAAKAIREVDPRHILILAGAQWNTNFKVYDNWTFDDNLVFTCHIYKCPPSVNSLKGFAAFRDKSQCPMYMGETGENTDEWVGNFRKALDEMNIGWTFWTYKRLDAQRSFVSVPMPEGWQKICDFLAADRSEYGLIREARPDQSEIRRILDIYLENCKFANCRPNDGYVAALGLNP</sequence>
<dbReference type="GO" id="GO:0005576">
    <property type="term" value="C:extracellular region"/>
    <property type="evidence" value="ECO:0007669"/>
    <property type="project" value="TreeGrafter"/>
</dbReference>
<name>A0A1H4BBW7_9BACT</name>
<dbReference type="GO" id="GO:0008422">
    <property type="term" value="F:beta-glucosidase activity"/>
    <property type="evidence" value="ECO:0007669"/>
    <property type="project" value="TreeGrafter"/>
</dbReference>
<dbReference type="SUPFAM" id="SSF51445">
    <property type="entry name" value="(Trans)glycosidases"/>
    <property type="match status" value="1"/>
</dbReference>
<dbReference type="RefSeq" id="WP_010261926.1">
    <property type="nucleotide sequence ID" value="NZ_CAEG01000010.1"/>
</dbReference>
<dbReference type="InterPro" id="IPR050386">
    <property type="entry name" value="Glycosyl_hydrolase_5"/>
</dbReference>
<dbReference type="OrthoDB" id="9800955at2"/>
<reference evidence="10 11" key="1">
    <citation type="submission" date="2016-10" db="EMBL/GenBank/DDBJ databases">
        <authorList>
            <person name="de Groot N.N."/>
        </authorList>
    </citation>
    <scope>NUCLEOTIDE SEQUENCE [LARGE SCALE GENOMIC DNA]</scope>
    <source>
        <strain evidence="10 11">DSM 25383</strain>
    </source>
</reference>
<dbReference type="AlphaFoldDB" id="A0A1H4BBW7"/>
<dbReference type="EMBL" id="FNRI01000003">
    <property type="protein sequence ID" value="SEA45621.1"/>
    <property type="molecule type" value="Genomic_DNA"/>
</dbReference>
<evidence type="ECO:0000256" key="3">
    <source>
        <dbReference type="ARBA" id="ARBA00023001"/>
    </source>
</evidence>
<dbReference type="PANTHER" id="PTHR31297:SF41">
    <property type="entry name" value="ENDOGLUCANASE, PUTATIVE (AFU_ORTHOLOGUE AFUA_5G01830)-RELATED"/>
    <property type="match status" value="1"/>
</dbReference>
<keyword evidence="4" id="KW-0119">Carbohydrate metabolism</keyword>
<evidence type="ECO:0000256" key="1">
    <source>
        <dbReference type="ARBA" id="ARBA00005641"/>
    </source>
</evidence>
<organism evidence="10 11">
    <name type="scientific">Alistipes timonensis JC136</name>
    <dbReference type="NCBI Taxonomy" id="1033731"/>
    <lineage>
        <taxon>Bacteria</taxon>
        <taxon>Pseudomonadati</taxon>
        <taxon>Bacteroidota</taxon>
        <taxon>Bacteroidia</taxon>
        <taxon>Bacteroidales</taxon>
        <taxon>Rikenellaceae</taxon>
        <taxon>Alistipes</taxon>
    </lineage>
</organism>
<evidence type="ECO:0000256" key="8">
    <source>
        <dbReference type="SAM" id="SignalP"/>
    </source>
</evidence>
<evidence type="ECO:0000256" key="6">
    <source>
        <dbReference type="ARBA" id="ARBA00023326"/>
    </source>
</evidence>
<evidence type="ECO:0000259" key="9">
    <source>
        <dbReference type="Pfam" id="PF00150"/>
    </source>
</evidence>
<dbReference type="InterPro" id="IPR017853">
    <property type="entry name" value="GH"/>
</dbReference>
<feature type="domain" description="Glycoside hydrolase family 5" evidence="9">
    <location>
        <begin position="98"/>
        <end position="340"/>
    </location>
</feature>
<dbReference type="PANTHER" id="PTHR31297">
    <property type="entry name" value="GLUCAN ENDO-1,6-BETA-GLUCOSIDASE B"/>
    <property type="match status" value="1"/>
</dbReference>
<evidence type="ECO:0000256" key="4">
    <source>
        <dbReference type="ARBA" id="ARBA00023277"/>
    </source>
</evidence>
<dbReference type="Pfam" id="PF00150">
    <property type="entry name" value="Cellulase"/>
    <property type="match status" value="1"/>
</dbReference>
<protein>
    <submittedName>
        <fullName evidence="10">Aryl-phospho-beta-D-glucosidase BglC, GH1 family</fullName>
    </submittedName>
</protein>
<dbReference type="Proteomes" id="UP000183253">
    <property type="component" value="Unassembled WGS sequence"/>
</dbReference>
<evidence type="ECO:0000313" key="11">
    <source>
        <dbReference type="Proteomes" id="UP000183253"/>
    </source>
</evidence>
<evidence type="ECO:0000256" key="2">
    <source>
        <dbReference type="ARBA" id="ARBA00022801"/>
    </source>
</evidence>
<keyword evidence="6" id="KW-0624">Polysaccharide degradation</keyword>
<dbReference type="PROSITE" id="PS00659">
    <property type="entry name" value="GLYCOSYL_HYDROL_F5"/>
    <property type="match status" value="1"/>
</dbReference>
<keyword evidence="5 7" id="KW-0326">Glycosidase</keyword>
<gene>
    <name evidence="10" type="ORF">SAMN05444145_103312</name>
</gene>
<accession>A0A1H4BBW7</accession>
<proteinExistence type="inferred from homology"/>
<dbReference type="Gene3D" id="3.20.20.80">
    <property type="entry name" value="Glycosidases"/>
    <property type="match status" value="1"/>
</dbReference>
<dbReference type="InterPro" id="IPR001547">
    <property type="entry name" value="Glyco_hydro_5"/>
</dbReference>
<dbReference type="STRING" id="1033731.SAMN05444145_103312"/>
<dbReference type="GO" id="GO:0030245">
    <property type="term" value="P:cellulose catabolic process"/>
    <property type="evidence" value="ECO:0007669"/>
    <property type="project" value="UniProtKB-KW"/>
</dbReference>
<dbReference type="InterPro" id="IPR018087">
    <property type="entry name" value="Glyco_hydro_5_CS"/>
</dbReference>
<evidence type="ECO:0000256" key="5">
    <source>
        <dbReference type="ARBA" id="ARBA00023295"/>
    </source>
</evidence>
<feature type="chain" id="PRO_5010314717" evidence="8">
    <location>
        <begin position="22"/>
        <end position="414"/>
    </location>
</feature>
<keyword evidence="8" id="KW-0732">Signal</keyword>
<dbReference type="GO" id="GO:0009986">
    <property type="term" value="C:cell surface"/>
    <property type="evidence" value="ECO:0007669"/>
    <property type="project" value="TreeGrafter"/>
</dbReference>
<feature type="signal peptide" evidence="8">
    <location>
        <begin position="1"/>
        <end position="21"/>
    </location>
</feature>